<gene>
    <name evidence="1" type="ORF">RchiOBHm_Chr3g0489151</name>
</gene>
<evidence type="ECO:0000313" key="2">
    <source>
        <dbReference type="Proteomes" id="UP000238479"/>
    </source>
</evidence>
<dbReference type="EMBL" id="PDCK01000041">
    <property type="protein sequence ID" value="PRQ45336.1"/>
    <property type="molecule type" value="Genomic_DNA"/>
</dbReference>
<sequence length="86" mass="10046">MCSYFYFPTGSCSLASLFGRLDFIVNQNFPLHLRSFFLPVFYCMSLFRVLCMWLVEFPTSNWPAQVDGVIGCWFQGRVQSHGLCQW</sequence>
<dbReference type="Gramene" id="PRQ45336">
    <property type="protein sequence ID" value="PRQ45336"/>
    <property type="gene ID" value="RchiOBHm_Chr3g0489151"/>
</dbReference>
<organism evidence="1 2">
    <name type="scientific">Rosa chinensis</name>
    <name type="common">China rose</name>
    <dbReference type="NCBI Taxonomy" id="74649"/>
    <lineage>
        <taxon>Eukaryota</taxon>
        <taxon>Viridiplantae</taxon>
        <taxon>Streptophyta</taxon>
        <taxon>Embryophyta</taxon>
        <taxon>Tracheophyta</taxon>
        <taxon>Spermatophyta</taxon>
        <taxon>Magnoliopsida</taxon>
        <taxon>eudicotyledons</taxon>
        <taxon>Gunneridae</taxon>
        <taxon>Pentapetalae</taxon>
        <taxon>rosids</taxon>
        <taxon>fabids</taxon>
        <taxon>Rosales</taxon>
        <taxon>Rosaceae</taxon>
        <taxon>Rosoideae</taxon>
        <taxon>Rosoideae incertae sedis</taxon>
        <taxon>Rosa</taxon>
    </lineage>
</organism>
<keyword evidence="2" id="KW-1185">Reference proteome</keyword>
<comment type="caution">
    <text evidence="1">The sequence shown here is derived from an EMBL/GenBank/DDBJ whole genome shotgun (WGS) entry which is preliminary data.</text>
</comment>
<reference evidence="1 2" key="1">
    <citation type="journal article" date="2018" name="Nat. Genet.">
        <title>The Rosa genome provides new insights in the design of modern roses.</title>
        <authorList>
            <person name="Bendahmane M."/>
        </authorList>
    </citation>
    <scope>NUCLEOTIDE SEQUENCE [LARGE SCALE GENOMIC DNA]</scope>
    <source>
        <strain evidence="2">cv. Old Blush</strain>
    </source>
</reference>
<proteinExistence type="predicted"/>
<protein>
    <submittedName>
        <fullName evidence="1">Uncharacterized protein</fullName>
    </submittedName>
</protein>
<accession>A0A2P6RFX8</accession>
<evidence type="ECO:0000313" key="1">
    <source>
        <dbReference type="EMBL" id="PRQ45336.1"/>
    </source>
</evidence>
<dbReference type="AlphaFoldDB" id="A0A2P6RFX8"/>
<dbReference type="Proteomes" id="UP000238479">
    <property type="component" value="Chromosome 3"/>
</dbReference>
<name>A0A2P6RFX8_ROSCH</name>